<feature type="domain" description="Integrase catalytic" evidence="3">
    <location>
        <begin position="528"/>
        <end position="692"/>
    </location>
</feature>
<proteinExistence type="predicted"/>
<dbReference type="InterPro" id="IPR013103">
    <property type="entry name" value="RVT_2"/>
</dbReference>
<dbReference type="InterPro" id="IPR057670">
    <property type="entry name" value="SH3_retrovirus"/>
</dbReference>
<dbReference type="GO" id="GO:0004190">
    <property type="term" value="F:aspartic-type endopeptidase activity"/>
    <property type="evidence" value="ECO:0007669"/>
    <property type="project" value="UniProtKB-KW"/>
</dbReference>
<accession>A0A2N9J064</accession>
<sequence>MVSIEPVPPSSSSSSSTSSTNQTTSNSIPIPIENSRSPFYLNNGDNPGIRIVPEPLTGDNYQAWRRSMTTALSAKEQTRCNDLVLSWITNCLSRQIHATVLYVYTAKEVWDDLQQRYCQSNGTRVHHLKQAIASLKQDNMPVSDYFTQLKGLWDEFLNYRPIPGCTCGAKCICGLSRTLMDYQHYDYVHSFLMGLNDSFAPVRGQILLMEPLPNINKVFSLIQNDEKQRGAGLLPLPTVDSTALLSRLENGPNTAFPYPNTGSNAFFTRTDNQKQHYQYPRKDKPPCICSHCGYKGHTADKCYKLHGYPPGFRSKGRNVAVANQVSSSAVPHSESVDNAQSIPNLTAMSVQCQQLLNMLTAQAQQANPVSDSQNHQAATSISVTQSHSNMAGKPTCLSTFSNPNMDHSVFSDKFTVKPTFSSTQWVIDTGATDHMVITTQFYTTKHIVDNITVNLPNGQSVIVTHIGSVQLTPTLLLTNVLCVPSFDFNLISDLMHWRMIGMGRQHNGLYLLDASSDSTTTAATIPSDSSLPKHLYSLSSIKNPNKDIHVWHCRYFLTLVDDCTRTTWIYLMKSKSDTRTLLTSFITMIHTQFHTVIKQLRSDNGQEFHMPDFYASKGIIHQHSCVETPQQNSVVERKHQHILNVARAICFQSHLPLKYWGHCIQTAVYLINRLPCPLLSNKSPFEALLHKTPSYTHLKVFGCLCFASTLSGHRTKFDPRAKACAFLGYPSGVKGYKLLELNTHKVLISRDVVFHETIFPFQNQTPIPDFSTFLSCSPETLSHTEPLSHTPTPHFIPPSHLITDMLSATSAPATPAPPVSASFSPLDTSSLLDHNSSSSPSLDHIEPDSPGQSVPSPLRRSTRVHKPPTYLQDYHCQLAHCVGSTSSPPLASSGKPYPLSTSLSYAHLSPTHRNFALSVTAISEPSSFHQANQSPHWQEAMFAELAALEANNTWTLTPLPLGKHPIGCKWVYKVKLKSDGSLERYKARLVAKGYTQQEGLDYSETFSPVAKFSTVRTLLAVASVKHWSLTQLDVNNAFLHGDLAEEVYMALPPGFPSKGETPNLVCKLNKSLYGLKQASRQWFAKFSSTIIKQGFVQSKSDYSLFTRTQGTAFIALLVYVDDILIASNDMPSVNILKASLDAEFKLKDLGNLKYFLGLEVARSTKGISLCQRKYALDILSDSGMLGSKPVTTPMEQNLKISQSTGEILADPSPYRRLVGRLLYLTVTRPDISYSVQKLSQFMSKPTSLHLSAAYRVLRYIKGTSGQGLFFPSHSDLQLKAFSDSDWAGCLDTRRSVTGYCVYIGDSLISWKSKKQHTVSRSSAEAEYRAMASVVCELMWLLPLLNELQAPHPKAALLFCDSQAALHIAANPCLS</sequence>
<dbReference type="EMBL" id="OIVN01006292">
    <property type="protein sequence ID" value="SPD29890.1"/>
    <property type="molecule type" value="Genomic_DNA"/>
</dbReference>
<dbReference type="SUPFAM" id="SSF56672">
    <property type="entry name" value="DNA/RNA polymerases"/>
    <property type="match status" value="1"/>
</dbReference>
<dbReference type="PANTHER" id="PTHR11439:SF494">
    <property type="entry name" value="CYSTEINE-RICH RLK (RECEPTOR-LIKE PROTEIN KINASE) 8"/>
    <property type="match status" value="1"/>
</dbReference>
<dbReference type="Pfam" id="PF07727">
    <property type="entry name" value="RVT_2"/>
    <property type="match status" value="1"/>
</dbReference>
<feature type="compositionally biased region" description="Low complexity" evidence="2">
    <location>
        <begin position="10"/>
        <end position="27"/>
    </location>
</feature>
<dbReference type="Pfam" id="PF22936">
    <property type="entry name" value="Pol_BBD"/>
    <property type="match status" value="1"/>
</dbReference>
<dbReference type="InterPro" id="IPR043502">
    <property type="entry name" value="DNA/RNA_pol_sf"/>
</dbReference>
<dbReference type="Pfam" id="PF25597">
    <property type="entry name" value="SH3_retrovirus"/>
    <property type="match status" value="1"/>
</dbReference>
<dbReference type="Pfam" id="PF14244">
    <property type="entry name" value="Retrotran_gag_3"/>
    <property type="match status" value="1"/>
</dbReference>
<reference evidence="4" key="1">
    <citation type="submission" date="2018-02" db="EMBL/GenBank/DDBJ databases">
        <authorList>
            <person name="Cohen D.B."/>
            <person name="Kent A.D."/>
        </authorList>
    </citation>
    <scope>NUCLEOTIDE SEQUENCE</scope>
</reference>
<dbReference type="InterPro" id="IPR001584">
    <property type="entry name" value="Integrase_cat-core"/>
</dbReference>
<dbReference type="InterPro" id="IPR054722">
    <property type="entry name" value="PolX-like_BBD"/>
</dbReference>
<evidence type="ECO:0000256" key="1">
    <source>
        <dbReference type="ARBA" id="ARBA00022750"/>
    </source>
</evidence>
<feature type="compositionally biased region" description="Low complexity" evidence="2">
    <location>
        <begin position="809"/>
        <end position="842"/>
    </location>
</feature>
<name>A0A2N9J064_FAGSY</name>
<dbReference type="InterPro" id="IPR036397">
    <property type="entry name" value="RNaseH_sf"/>
</dbReference>
<dbReference type="GO" id="GO:0003676">
    <property type="term" value="F:nucleic acid binding"/>
    <property type="evidence" value="ECO:0007669"/>
    <property type="project" value="InterPro"/>
</dbReference>
<dbReference type="GO" id="GO:0015074">
    <property type="term" value="P:DNA integration"/>
    <property type="evidence" value="ECO:0007669"/>
    <property type="project" value="InterPro"/>
</dbReference>
<dbReference type="SUPFAM" id="SSF53098">
    <property type="entry name" value="Ribonuclease H-like"/>
    <property type="match status" value="1"/>
</dbReference>
<dbReference type="CDD" id="cd09272">
    <property type="entry name" value="RNase_HI_RT_Ty1"/>
    <property type="match status" value="1"/>
</dbReference>
<feature type="region of interest" description="Disordered" evidence="2">
    <location>
        <begin position="1"/>
        <end position="39"/>
    </location>
</feature>
<dbReference type="InterPro" id="IPR029472">
    <property type="entry name" value="Copia-like_N"/>
</dbReference>
<keyword evidence="1" id="KW-0645">Protease</keyword>
<keyword evidence="1" id="KW-0378">Hydrolase</keyword>
<evidence type="ECO:0000259" key="3">
    <source>
        <dbReference type="PROSITE" id="PS50994"/>
    </source>
</evidence>
<evidence type="ECO:0000313" key="4">
    <source>
        <dbReference type="EMBL" id="SPD29890.1"/>
    </source>
</evidence>
<dbReference type="PANTHER" id="PTHR11439">
    <property type="entry name" value="GAG-POL-RELATED RETROTRANSPOSON"/>
    <property type="match status" value="1"/>
</dbReference>
<dbReference type="PROSITE" id="PS50994">
    <property type="entry name" value="INTEGRASE"/>
    <property type="match status" value="1"/>
</dbReference>
<organism evidence="4">
    <name type="scientific">Fagus sylvatica</name>
    <name type="common">Beechnut</name>
    <dbReference type="NCBI Taxonomy" id="28930"/>
    <lineage>
        <taxon>Eukaryota</taxon>
        <taxon>Viridiplantae</taxon>
        <taxon>Streptophyta</taxon>
        <taxon>Embryophyta</taxon>
        <taxon>Tracheophyta</taxon>
        <taxon>Spermatophyta</taxon>
        <taxon>Magnoliopsida</taxon>
        <taxon>eudicotyledons</taxon>
        <taxon>Gunneridae</taxon>
        <taxon>Pentapetalae</taxon>
        <taxon>rosids</taxon>
        <taxon>fabids</taxon>
        <taxon>Fagales</taxon>
        <taxon>Fagaceae</taxon>
        <taxon>Fagus</taxon>
    </lineage>
</organism>
<dbReference type="Gene3D" id="3.30.420.10">
    <property type="entry name" value="Ribonuclease H-like superfamily/Ribonuclease H"/>
    <property type="match status" value="1"/>
</dbReference>
<protein>
    <recommendedName>
        <fullName evidence="3">Integrase catalytic domain-containing protein</fullName>
    </recommendedName>
</protein>
<gene>
    <name evidence="4" type="ORF">FSB_LOCUS57772</name>
</gene>
<dbReference type="InterPro" id="IPR012337">
    <property type="entry name" value="RNaseH-like_sf"/>
</dbReference>
<keyword evidence="1" id="KW-0064">Aspartyl protease</keyword>
<evidence type="ECO:0000256" key="2">
    <source>
        <dbReference type="SAM" id="MobiDB-lite"/>
    </source>
</evidence>
<feature type="region of interest" description="Disordered" evidence="2">
    <location>
        <begin position="809"/>
        <end position="864"/>
    </location>
</feature>